<dbReference type="SUPFAM" id="SSF51695">
    <property type="entry name" value="PLC-like phosphodiesterases"/>
    <property type="match status" value="1"/>
</dbReference>
<organism evidence="10 11">
    <name type="scientific">Desulfoluna spongiiphila</name>
    <dbReference type="NCBI Taxonomy" id="419481"/>
    <lineage>
        <taxon>Bacteria</taxon>
        <taxon>Pseudomonadati</taxon>
        <taxon>Thermodesulfobacteriota</taxon>
        <taxon>Desulfobacteria</taxon>
        <taxon>Desulfobacterales</taxon>
        <taxon>Desulfolunaceae</taxon>
        <taxon>Desulfoluna</taxon>
    </lineage>
</organism>
<reference evidence="10 11" key="1">
    <citation type="submission" date="2016-10" db="EMBL/GenBank/DDBJ databases">
        <authorList>
            <person name="de Groot N.N."/>
        </authorList>
    </citation>
    <scope>NUCLEOTIDE SEQUENCE [LARGE SCALE GENOMIC DNA]</scope>
    <source>
        <strain evidence="10 11">AA1</strain>
    </source>
</reference>
<dbReference type="GO" id="GO:0008081">
    <property type="term" value="F:phosphoric diester hydrolase activity"/>
    <property type="evidence" value="ECO:0007669"/>
    <property type="project" value="InterPro"/>
</dbReference>
<dbReference type="InterPro" id="IPR000421">
    <property type="entry name" value="FA58C"/>
</dbReference>
<dbReference type="CDD" id="cd00037">
    <property type="entry name" value="CLECT"/>
    <property type="match status" value="1"/>
</dbReference>
<evidence type="ECO:0000256" key="1">
    <source>
        <dbReference type="ARBA" id="ARBA00004370"/>
    </source>
</evidence>
<dbReference type="InterPro" id="IPR008979">
    <property type="entry name" value="Galactose-bd-like_sf"/>
</dbReference>
<dbReference type="AlphaFoldDB" id="A0A1G5GZL9"/>
<evidence type="ECO:0000256" key="3">
    <source>
        <dbReference type="ARBA" id="ARBA00022723"/>
    </source>
</evidence>
<dbReference type="PANTHER" id="PTHR35518">
    <property type="entry name" value="MAINTENANCE OF TELOMOERE CAPPING"/>
    <property type="match status" value="1"/>
</dbReference>
<dbReference type="PROSITE" id="PS50007">
    <property type="entry name" value="PIPLC_X_DOMAIN"/>
    <property type="match status" value="1"/>
</dbReference>
<feature type="signal peptide" evidence="8">
    <location>
        <begin position="1"/>
        <end position="23"/>
    </location>
</feature>
<dbReference type="Pfam" id="PF00754">
    <property type="entry name" value="F5_F8_type_C"/>
    <property type="match status" value="1"/>
</dbReference>
<dbReference type="InterPro" id="IPR051008">
    <property type="entry name" value="Telomere_Capping_Maintenance"/>
</dbReference>
<proteinExistence type="predicted"/>
<evidence type="ECO:0000313" key="11">
    <source>
        <dbReference type="Proteomes" id="UP000198870"/>
    </source>
</evidence>
<dbReference type="PROSITE" id="PS50022">
    <property type="entry name" value="FA58C_3"/>
    <property type="match status" value="1"/>
</dbReference>
<feature type="chain" id="PRO_5011712031" evidence="8">
    <location>
        <begin position="24"/>
        <end position="569"/>
    </location>
</feature>
<keyword evidence="7" id="KW-1015">Disulfide bond</keyword>
<dbReference type="InterPro" id="IPR016187">
    <property type="entry name" value="CTDL_fold"/>
</dbReference>
<keyword evidence="3" id="KW-0479">Metal-binding</keyword>
<keyword evidence="5" id="KW-1133">Transmembrane helix</keyword>
<dbReference type="SUPFAM" id="SSF49785">
    <property type="entry name" value="Galactose-binding domain-like"/>
    <property type="match status" value="1"/>
</dbReference>
<keyword evidence="11" id="KW-1185">Reference proteome</keyword>
<dbReference type="SUPFAM" id="SSF56436">
    <property type="entry name" value="C-type lectin-like"/>
    <property type="match status" value="2"/>
</dbReference>
<dbReference type="STRING" id="419481.SAMN05216233_11214"/>
<protein>
    <submittedName>
        <fullName evidence="10">F5/8 type C domain-containing protein</fullName>
    </submittedName>
</protein>
<feature type="domain" description="F5/8 type C" evidence="9">
    <location>
        <begin position="409"/>
        <end position="569"/>
    </location>
</feature>
<dbReference type="InterPro" id="IPR017946">
    <property type="entry name" value="PLC-like_Pdiesterase_TIM-brl"/>
</dbReference>
<dbReference type="Gene3D" id="3.20.20.190">
    <property type="entry name" value="Phosphatidylinositol (PI) phosphodiesterase"/>
    <property type="match status" value="1"/>
</dbReference>
<keyword evidence="8" id="KW-0732">Signal</keyword>
<dbReference type="Gene3D" id="2.60.120.260">
    <property type="entry name" value="Galactose-binding domain-like"/>
    <property type="match status" value="1"/>
</dbReference>
<keyword evidence="4" id="KW-0106">Calcium</keyword>
<dbReference type="PANTHER" id="PTHR35518:SF2">
    <property type="entry name" value="MAINTENANCE OF TELOMERE CAPPING PROTEIN 6"/>
    <property type="match status" value="1"/>
</dbReference>
<comment type="subcellular location">
    <subcellularLocation>
        <location evidence="1">Membrane</location>
    </subcellularLocation>
</comment>
<dbReference type="SMART" id="SM00607">
    <property type="entry name" value="FTP"/>
    <property type="match status" value="1"/>
</dbReference>
<evidence type="ECO:0000259" key="9">
    <source>
        <dbReference type="PROSITE" id="PS50022"/>
    </source>
</evidence>
<dbReference type="GO" id="GO:0016020">
    <property type="term" value="C:membrane"/>
    <property type="evidence" value="ECO:0007669"/>
    <property type="project" value="UniProtKB-SubCell"/>
</dbReference>
<dbReference type="Proteomes" id="UP000198870">
    <property type="component" value="Unassembled WGS sequence"/>
</dbReference>
<evidence type="ECO:0000256" key="7">
    <source>
        <dbReference type="ARBA" id="ARBA00023157"/>
    </source>
</evidence>
<evidence type="ECO:0000313" key="10">
    <source>
        <dbReference type="EMBL" id="SCY56976.1"/>
    </source>
</evidence>
<gene>
    <name evidence="10" type="ORF">SAMN05216233_11214</name>
</gene>
<evidence type="ECO:0000256" key="6">
    <source>
        <dbReference type="ARBA" id="ARBA00023136"/>
    </source>
</evidence>
<keyword evidence="6" id="KW-0472">Membrane</keyword>
<evidence type="ECO:0000256" key="2">
    <source>
        <dbReference type="ARBA" id="ARBA00022692"/>
    </source>
</evidence>
<accession>A0A1G5GZL9</accession>
<dbReference type="EMBL" id="FMUX01000012">
    <property type="protein sequence ID" value="SCY56976.1"/>
    <property type="molecule type" value="Genomic_DNA"/>
</dbReference>
<evidence type="ECO:0000256" key="4">
    <source>
        <dbReference type="ARBA" id="ARBA00022837"/>
    </source>
</evidence>
<evidence type="ECO:0000256" key="8">
    <source>
        <dbReference type="SAM" id="SignalP"/>
    </source>
</evidence>
<dbReference type="GO" id="GO:0046872">
    <property type="term" value="F:metal ion binding"/>
    <property type="evidence" value="ECO:0007669"/>
    <property type="project" value="UniProtKB-KW"/>
</dbReference>
<dbReference type="Gene3D" id="3.10.100.10">
    <property type="entry name" value="Mannose-Binding Protein A, subunit A"/>
    <property type="match status" value="1"/>
</dbReference>
<name>A0A1G5GZL9_9BACT</name>
<dbReference type="Pfam" id="PF26178">
    <property type="entry name" value="PI-PLC_cat"/>
    <property type="match status" value="1"/>
</dbReference>
<dbReference type="GO" id="GO:0006629">
    <property type="term" value="P:lipid metabolic process"/>
    <property type="evidence" value="ECO:0007669"/>
    <property type="project" value="InterPro"/>
</dbReference>
<sequence>MLTQRLTGLIAGALLLLTPAVYASDVSDYRGSWEYRALSHQGEIDRNAPFGKASFLTTHNSYNAGVYSQNGSYIDPNHKISLTDQLQIGIRALELDVHHTFSSSGFWPWEWKFSQELKLSHANGDTGTHPNDRFFTQGLQEIRNWLNANPDEVLIIYLEDHMEGHYDKAIGEMNGIIGDLVYKPGGCKRLPMDLSKADVLAAGKQILLIGGNCATTNWANYVFNGHFSSTESLENFVPCPTCTAGNKDVAYIQSHLVRIYEDSTTLSALFGDPGPPITADDAAQMAECGIGAIGLDQVVPFDSRLKAQIWSWGENEPNDAGGEDCAEQRSDGRFNDLPCSTMRCVACMDPSNGDWFITDGIYTWAEARTACDTEFPGEGLVFGVPVNGYENALLRDLKAGFGIDAVWINYSDRLNEGQWVANPYDNRALGKPTAQSSTYNGTAHASRAVDGNPNGNWAAGSVTHTNNDPNAWWQVDLGTQIDISRIELANRTDCCADRLSHFYLFISDAPMDNRPLADLLVDDSVTRHYQESLSVTTLTLPVSAQGRYVKIQLDGTGILSLAEVEVYGE</sequence>
<evidence type="ECO:0000256" key="5">
    <source>
        <dbReference type="ARBA" id="ARBA00022989"/>
    </source>
</evidence>
<keyword evidence="2" id="KW-0812">Transmembrane</keyword>
<dbReference type="InterPro" id="IPR016186">
    <property type="entry name" value="C-type_lectin-like/link_sf"/>
</dbReference>
<dbReference type="RefSeq" id="WP_175469859.1">
    <property type="nucleotide sequence ID" value="NZ_FMUX01000012.1"/>
</dbReference>
<dbReference type="InterPro" id="IPR006585">
    <property type="entry name" value="FTP1"/>
</dbReference>